<gene>
    <name evidence="6" type="ORF">EV192_10269</name>
</gene>
<dbReference type="Pfam" id="PF00984">
    <property type="entry name" value="UDPG_MGDP_dh"/>
    <property type="match status" value="1"/>
</dbReference>
<dbReference type="InterPro" id="IPR014027">
    <property type="entry name" value="UDP-Glc/GDP-Man_DH_C"/>
</dbReference>
<dbReference type="GO" id="GO:0016616">
    <property type="term" value="F:oxidoreductase activity, acting on the CH-OH group of donors, NAD or NADP as acceptor"/>
    <property type="evidence" value="ECO:0007669"/>
    <property type="project" value="InterPro"/>
</dbReference>
<dbReference type="SUPFAM" id="SSF52413">
    <property type="entry name" value="UDP-glucose/GDP-mannose dehydrogenase C-terminal domain"/>
    <property type="match status" value="1"/>
</dbReference>
<dbReference type="SUPFAM" id="SSF48179">
    <property type="entry name" value="6-phosphogluconate dehydrogenase C-terminal domain-like"/>
    <property type="match status" value="1"/>
</dbReference>
<dbReference type="PANTHER" id="PTHR43491">
    <property type="entry name" value="UDP-N-ACETYL-D-MANNOSAMINE DEHYDROGENASE"/>
    <property type="match status" value="1"/>
</dbReference>
<evidence type="ECO:0000259" key="5">
    <source>
        <dbReference type="SMART" id="SM00984"/>
    </source>
</evidence>
<dbReference type="AlphaFoldDB" id="A0A4R2JSN1"/>
<dbReference type="PANTHER" id="PTHR43491:SF2">
    <property type="entry name" value="UDP-N-ACETYL-D-MANNOSAMINE DEHYDROGENASE"/>
    <property type="match status" value="1"/>
</dbReference>
<dbReference type="PIRSF" id="PIRSF500136">
    <property type="entry name" value="UDP_ManNAc_DH"/>
    <property type="match status" value="1"/>
</dbReference>
<dbReference type="RefSeq" id="WP_132113340.1">
    <property type="nucleotide sequence ID" value="NZ_SLWS01000002.1"/>
</dbReference>
<feature type="domain" description="UDP-glucose/GDP-mannose dehydrogenase C-terminal" evidence="5">
    <location>
        <begin position="315"/>
        <end position="417"/>
    </location>
</feature>
<dbReference type="InterPro" id="IPR008927">
    <property type="entry name" value="6-PGluconate_DH-like_C_sf"/>
</dbReference>
<evidence type="ECO:0000313" key="7">
    <source>
        <dbReference type="Proteomes" id="UP000295680"/>
    </source>
</evidence>
<dbReference type="InterPro" id="IPR036220">
    <property type="entry name" value="UDP-Glc/GDP-Man_DH_C_sf"/>
</dbReference>
<name>A0A4R2JSN1_9PSEU</name>
<accession>A0A4R2JSN1</accession>
<comment type="similarity">
    <text evidence="1 4">Belongs to the UDP-glucose/GDP-mannose dehydrogenase family.</text>
</comment>
<sequence length="433" mass="45720">MAEYVTVIGLGYVGLPVAVSLAGAGVRVAGVDTNPVVRNAVQARQAPFFEPGLTEALRALPEGMLTVAAAPPATRPPRAIVICVGTPTDPDTLQPDLTHLQAAVDVGASHMGDNTLVVVRSTVPVGTCRQLVLPRLRAQVANPMLAFCPERLIQGTALAEIRSLPQIVGPLDERSLAAADDLHATLTDKRVSVSSLETAEMIKLVGNAHTDLIYGFGNEVALMATALGLDAGEVIRSANTGYPRPDISLPGYVGGSCLTKDPYLLMYSASSAGYSPPMVAAARQLNEEVPVLAVGRFTRQLAELSNRPFTESKILVCGMAYKGRPETDDVRGAASTTVARLLGGNVKTLAGHDFLVPDHVVRGLGFEPAGLEGGLHDADGALLLVDHPRYRDITADQVRALMRGPRLILDMWGIAEDALADEDGITYVRYGRG</sequence>
<dbReference type="InterPro" id="IPR028359">
    <property type="entry name" value="UDP_ManNAc/GlcNAc_DH"/>
</dbReference>
<dbReference type="Pfam" id="PF03721">
    <property type="entry name" value="UDPG_MGDP_dh_N"/>
    <property type="match status" value="1"/>
</dbReference>
<dbReference type="SMART" id="SM00984">
    <property type="entry name" value="UDPG_MGDP_dh_C"/>
    <property type="match status" value="1"/>
</dbReference>
<protein>
    <submittedName>
        <fullName evidence="6">UDP-N-acetyl-D-mannosaminuronic acid dehydrogenase</fullName>
    </submittedName>
</protein>
<dbReference type="InterPro" id="IPR036291">
    <property type="entry name" value="NAD(P)-bd_dom_sf"/>
</dbReference>
<dbReference type="InterPro" id="IPR001732">
    <property type="entry name" value="UDP-Glc/GDP-Man_DH_N"/>
</dbReference>
<evidence type="ECO:0000256" key="1">
    <source>
        <dbReference type="ARBA" id="ARBA00006601"/>
    </source>
</evidence>
<dbReference type="SUPFAM" id="SSF51735">
    <property type="entry name" value="NAD(P)-binding Rossmann-fold domains"/>
    <property type="match status" value="1"/>
</dbReference>
<organism evidence="6 7">
    <name type="scientific">Actinocrispum wychmicini</name>
    <dbReference type="NCBI Taxonomy" id="1213861"/>
    <lineage>
        <taxon>Bacteria</taxon>
        <taxon>Bacillati</taxon>
        <taxon>Actinomycetota</taxon>
        <taxon>Actinomycetes</taxon>
        <taxon>Pseudonocardiales</taxon>
        <taxon>Pseudonocardiaceae</taxon>
        <taxon>Actinocrispum</taxon>
    </lineage>
</organism>
<dbReference type="NCBIfam" id="TIGR03026">
    <property type="entry name" value="NDP-sugDHase"/>
    <property type="match status" value="1"/>
</dbReference>
<comment type="caution">
    <text evidence="6">The sequence shown here is derived from an EMBL/GenBank/DDBJ whole genome shotgun (WGS) entry which is preliminary data.</text>
</comment>
<dbReference type="Gene3D" id="3.40.50.720">
    <property type="entry name" value="NAD(P)-binding Rossmann-like Domain"/>
    <property type="match status" value="2"/>
</dbReference>
<reference evidence="6 7" key="1">
    <citation type="submission" date="2019-03" db="EMBL/GenBank/DDBJ databases">
        <title>Genomic Encyclopedia of Type Strains, Phase IV (KMG-IV): sequencing the most valuable type-strain genomes for metagenomic binning, comparative biology and taxonomic classification.</title>
        <authorList>
            <person name="Goeker M."/>
        </authorList>
    </citation>
    <scope>NUCLEOTIDE SEQUENCE [LARGE SCALE GENOMIC DNA]</scope>
    <source>
        <strain evidence="6 7">DSM 45934</strain>
    </source>
</reference>
<dbReference type="InterPro" id="IPR017476">
    <property type="entry name" value="UDP-Glc/GDP-Man"/>
</dbReference>
<dbReference type="GO" id="GO:0016628">
    <property type="term" value="F:oxidoreductase activity, acting on the CH-CH group of donors, NAD or NADP as acceptor"/>
    <property type="evidence" value="ECO:0007669"/>
    <property type="project" value="InterPro"/>
</dbReference>
<dbReference type="InterPro" id="IPR014026">
    <property type="entry name" value="UDP-Glc/GDP-Man_DH_dimer"/>
</dbReference>
<evidence type="ECO:0000313" key="6">
    <source>
        <dbReference type="EMBL" id="TCO61932.1"/>
    </source>
</evidence>
<evidence type="ECO:0000256" key="3">
    <source>
        <dbReference type="ARBA" id="ARBA00023027"/>
    </source>
</evidence>
<evidence type="ECO:0000256" key="4">
    <source>
        <dbReference type="PIRNR" id="PIRNR000124"/>
    </source>
</evidence>
<dbReference type="GO" id="GO:0000271">
    <property type="term" value="P:polysaccharide biosynthetic process"/>
    <property type="evidence" value="ECO:0007669"/>
    <property type="project" value="InterPro"/>
</dbReference>
<dbReference type="PIRSF" id="PIRSF000124">
    <property type="entry name" value="UDPglc_GDPman_dh"/>
    <property type="match status" value="1"/>
</dbReference>
<dbReference type="Pfam" id="PF03720">
    <property type="entry name" value="UDPG_MGDP_dh_C"/>
    <property type="match status" value="1"/>
</dbReference>
<dbReference type="EMBL" id="SLWS01000002">
    <property type="protein sequence ID" value="TCO61932.1"/>
    <property type="molecule type" value="Genomic_DNA"/>
</dbReference>
<keyword evidence="7" id="KW-1185">Reference proteome</keyword>
<evidence type="ECO:0000256" key="2">
    <source>
        <dbReference type="ARBA" id="ARBA00023002"/>
    </source>
</evidence>
<dbReference type="Proteomes" id="UP000295680">
    <property type="component" value="Unassembled WGS sequence"/>
</dbReference>
<keyword evidence="2" id="KW-0560">Oxidoreductase</keyword>
<proteinExistence type="inferred from homology"/>
<keyword evidence="3" id="KW-0520">NAD</keyword>
<dbReference type="GO" id="GO:0051287">
    <property type="term" value="F:NAD binding"/>
    <property type="evidence" value="ECO:0007669"/>
    <property type="project" value="InterPro"/>
</dbReference>
<dbReference type="OrthoDB" id="5193947at2"/>